<protein>
    <submittedName>
        <fullName evidence="1">Uncharacterized protein</fullName>
    </submittedName>
</protein>
<evidence type="ECO:0000313" key="1">
    <source>
        <dbReference type="EMBL" id="RCW72556.1"/>
    </source>
</evidence>
<accession>A0A368XZI4</accession>
<proteinExistence type="predicted"/>
<evidence type="ECO:0000313" key="2">
    <source>
        <dbReference type="Proteomes" id="UP000252884"/>
    </source>
</evidence>
<keyword evidence="2" id="KW-1185">Reference proteome</keyword>
<dbReference type="EMBL" id="QPJK01000003">
    <property type="protein sequence ID" value="RCW72556.1"/>
    <property type="molecule type" value="Genomic_DNA"/>
</dbReference>
<reference evidence="1 2" key="1">
    <citation type="submission" date="2018-07" db="EMBL/GenBank/DDBJ databases">
        <title>Genomic Encyclopedia of Type Strains, Phase IV (KMG-IV): sequencing the most valuable type-strain genomes for metagenomic binning, comparative biology and taxonomic classification.</title>
        <authorList>
            <person name="Goeker M."/>
        </authorList>
    </citation>
    <scope>NUCLEOTIDE SEQUENCE [LARGE SCALE GENOMIC DNA]</scope>
    <source>
        <strain evidence="1 2">DSM 21634</strain>
    </source>
</reference>
<dbReference type="RefSeq" id="WP_170168162.1">
    <property type="nucleotide sequence ID" value="NZ_QPJK01000003.1"/>
</dbReference>
<name>A0A368XZI4_9BURK</name>
<gene>
    <name evidence="1" type="ORF">DES41_103162</name>
</gene>
<sequence length="298" mass="30505">MEHFRNQAAAQSQLAANASLLRRHAERVLYRQCDEDAMVATLSEMVDGLPPDGLQSLAALAASQGGGAAGAALRSQIHAAAVRCSEEHVAAQDGRRAHLFALPMAIAGPERPRHRSTALAGGQQAAIASALGRSQVAPDAEVAVLPWLVSAHEAMFLSLGEVHLLKLHLCAGRPAAAMQTLATAAAQQDAATRAHVALVEQTELRLQDHVVLLVGIARCAPGAAAPFPVHAVHDGSAAEDAAEQGLAGALGCALELLKPAAAWSANVPGCSALPRALPPSLAHGDWAGGAGAPSSWLH</sequence>
<organism evidence="1 2">
    <name type="scientific">Pseudorhodoferax soli</name>
    <dbReference type="NCBI Taxonomy" id="545864"/>
    <lineage>
        <taxon>Bacteria</taxon>
        <taxon>Pseudomonadati</taxon>
        <taxon>Pseudomonadota</taxon>
        <taxon>Betaproteobacteria</taxon>
        <taxon>Burkholderiales</taxon>
        <taxon>Comamonadaceae</taxon>
    </lineage>
</organism>
<dbReference type="Proteomes" id="UP000252884">
    <property type="component" value="Unassembled WGS sequence"/>
</dbReference>
<comment type="caution">
    <text evidence="1">The sequence shown here is derived from an EMBL/GenBank/DDBJ whole genome shotgun (WGS) entry which is preliminary data.</text>
</comment>
<dbReference type="AlphaFoldDB" id="A0A368XZI4"/>